<dbReference type="Proteomes" id="UP000649326">
    <property type="component" value="Unassembled WGS sequence"/>
</dbReference>
<feature type="coiled-coil region" evidence="1">
    <location>
        <begin position="193"/>
        <end position="344"/>
    </location>
</feature>
<feature type="non-terminal residue" evidence="2">
    <location>
        <position position="468"/>
    </location>
</feature>
<name>A0A832ZAX0_9EURY</name>
<organism evidence="2 3">
    <name type="scientific">Thermococcus paralvinellae</name>
    <dbReference type="NCBI Taxonomy" id="582419"/>
    <lineage>
        <taxon>Archaea</taxon>
        <taxon>Methanobacteriati</taxon>
        <taxon>Methanobacteriota</taxon>
        <taxon>Thermococci</taxon>
        <taxon>Thermococcales</taxon>
        <taxon>Thermococcaceae</taxon>
        <taxon>Thermococcus</taxon>
    </lineage>
</organism>
<protein>
    <submittedName>
        <fullName evidence="2">Uncharacterized protein</fullName>
    </submittedName>
</protein>
<proteinExistence type="predicted"/>
<evidence type="ECO:0000256" key="1">
    <source>
        <dbReference type="SAM" id="Coils"/>
    </source>
</evidence>
<keyword evidence="1" id="KW-0175">Coiled coil</keyword>
<comment type="caution">
    <text evidence="2">The sequence shown here is derived from an EMBL/GenBank/DDBJ whole genome shotgun (WGS) entry which is preliminary data.</text>
</comment>
<dbReference type="EMBL" id="DQUG01000041">
    <property type="protein sequence ID" value="HIP74741.1"/>
    <property type="molecule type" value="Genomic_DNA"/>
</dbReference>
<dbReference type="AlphaFoldDB" id="A0A832ZAX0"/>
<evidence type="ECO:0000313" key="3">
    <source>
        <dbReference type="Proteomes" id="UP000649326"/>
    </source>
</evidence>
<evidence type="ECO:0000313" key="2">
    <source>
        <dbReference type="EMBL" id="HIP74741.1"/>
    </source>
</evidence>
<reference evidence="2" key="1">
    <citation type="journal article" date="2020" name="ISME J.">
        <title>Gammaproteobacteria mediating utilization of methyl-, sulfur- and petroleum organic compounds in deep ocean hydrothermal plumes.</title>
        <authorList>
            <person name="Zhou Z."/>
            <person name="Liu Y."/>
            <person name="Pan J."/>
            <person name="Cron B.R."/>
            <person name="Toner B.M."/>
            <person name="Anantharaman K."/>
            <person name="Breier J.A."/>
            <person name="Dick G.J."/>
            <person name="Li M."/>
        </authorList>
    </citation>
    <scope>NUCLEOTIDE SEQUENCE</scope>
    <source>
        <strain evidence="2">SZUA-1451</strain>
    </source>
</reference>
<sequence>MGIFEEGRTECVKELLKPAERVTKQGLDIHVDSFHKRERLWMQIEENYDRYLDGECGEFLRDLDVHFRAKFEGALAILAWSFWKNQEPYPPAQRRYTDKEIQAVERVLKYNIFEIYGKDDIMKKIMHRDNNVLSLLREYYHGVDRWVEETLNDPEIKLPLRQFLKHKWDFYKGKVNDALSKAIRRFDWFRDFLLEAEREKETIERVYRSELEEKEKEIQNLKMEILKLMRSFEEEKRELMRRMELAKAEEIEKLKREKEELIGQFELERQRLIEEISRMKDEEARRELERELKKAREEMLRTIEEVEEQIKLKEEELRRKEEELRRKELELSQREKEIEDRIREVMKLKGKVEKGSRFVRRDEARILEMNFVGRIRSKLKGEVKLRGKTFKVESVEEKNTFDKSPYEGKMSDRDLKNVPDNKLVEALLKEKKLFGKKERIKVKALFHGRPERYAEVGFDTDPIELADV</sequence>
<gene>
    <name evidence="2" type="ORF">EYH13_01015</name>
</gene>
<accession>A0A832ZAX0</accession>